<evidence type="ECO:0000259" key="4">
    <source>
        <dbReference type="Pfam" id="PF07727"/>
    </source>
</evidence>
<gene>
    <name evidence="6" type="ORF">FSB_LOCUS7793</name>
</gene>
<feature type="region of interest" description="Disordered" evidence="1">
    <location>
        <begin position="1391"/>
        <end position="1431"/>
    </location>
</feature>
<proteinExistence type="predicted"/>
<accession>A0A2N9EZ36</accession>
<dbReference type="InterPro" id="IPR012337">
    <property type="entry name" value="RNaseH-like_sf"/>
</dbReference>
<dbReference type="InterPro" id="IPR036397">
    <property type="entry name" value="RNaseH_sf"/>
</dbReference>
<protein>
    <recommendedName>
        <fullName evidence="7">Integrase catalytic domain-containing protein</fullName>
    </recommendedName>
</protein>
<keyword evidence="2" id="KW-1133">Transmembrane helix</keyword>
<evidence type="ECO:0008006" key="7">
    <source>
        <dbReference type="Google" id="ProtNLM"/>
    </source>
</evidence>
<evidence type="ECO:0000256" key="2">
    <source>
        <dbReference type="SAM" id="Phobius"/>
    </source>
</evidence>
<sequence>MKQGKKQHEELHFTKERWPDIITPRHPRGAPTEEDLQERSSAYYQVRHPSGAFTEEDLQARSSIYYQVRHPSGALTEEDLQERSSAYYQVRHPSGAFTEEDLQARSSAYYQVRHPSGALTEEDLQERSSAYYQVRHPNGALIKEDRQERFSSMCYQVRHPRGALREEDRQDRFSSMCYQVRHPRGALIEEDRQDRSSFICYRVRHPRGALIEEDRQERFSSMCYQVRHPRGALIEEDRQERSSSICYQVDTHRVHLKKKVVKDAPLLHIIMLGTHGVHLKKKIVKNAHLLHIIVLNTHGVHLKKKVVKNAHLLNIIKLDTHEVHLKKKIVKNAPLLHIIVLGTHRVHLKKKIVKNAHLLHIIVLNTHGMHLKKKVVKNAHLLNIIKLHTHEKKVVKDNAILLEIVETPTKDVFLKNNLAIHKADRRIATLITTWRSRLDIKWSDCVFLRLNLILFVLILTILLYGSGGFIIKYLHHGPFLSTFKSKSSFLPDMFETPNIKATSIVLRGKKVVFLLKIGFQTLHLFPQSLFQRESLPLSFEPMAGRPSTAEKYIRKNFQLSPQKKNVGFQDRLDYRRFGILKEKLIHGMFAFSSTDYPSEYLKTNHNTPSIWELASLDLDQDDEVAFLEKPKNHQTKIILIFYGNQVRHLTRSTPHRAQVSSANPGDEALAASPSTMHELATTCQMKGHKPSMCPKIQWPPEGHVQVAVVDVCSGKKEIDSLGESIFVSRKDVLSCYFESVGQAATLLPDDRGKAIAIISKALEHFLKKSHEDGVVAGAIGIRGSGGTSLISSAFRILPVGESSCQHDDPANKYYLHHGDSPGAIIEQPKDESLPAYNAWVRCNTMVISWLLNSLSKEIASSVIYANTAREIWEDLKERFAQGNGPRIFEIQKSISTLSQDQSSVSNYYTRLKSLWDELNNFRSIPDCSCGALKVLLDNKQHEYVMQFLMGLNDSFSHVRAQILMTDPLPTITKAFALVVQEERQRNINIPSLAPAGDSVALFTRGEAPRNHYGGKGQFIKKERPLCSHCGITGHTVDKCYKLHGYPPGYKFKNKMHSANQTSATGEEPHLPFTQVQCQQLLAMLSSQASLNPSQPQMSNQITCQNQDASSSTPHQAASAISQFMADHMVHSLSKFSSVISTINTYIHLPNGEKALATHIGTVQDLVAWKRIGLGRKRNGLYFLQVSTTATKPHSFPSVAVHTAVNNTPTFDVWHHRLGTPQQNATVERKHQHLLAVARALRFQANLPLPFWGYCVLTATHLINRTPTPLLANKSPFEVLFNKSPNYSYLRVFGCLCYATTLSHNRHKFAPRSIQCIMLGYPQGIKGYRLLNLSTRQIFVSRDVIFYENSFPFHTSYTLPTTTSMVLPHPVTDTPTAISPISFDSDNSALSLSDHNSPTLSDQISTSLHSSPSHSPLHNTSQPASAVSVPLSNPTVPIPENMVPSHPSIVPAIRKSTRPHKAPSYLQEFHCNSASLSTASHSSSTAAQGTISTNFPLSNFLSYSNLAPCYHSFVLNASTIREPTSFQEASQDPKWCEAMQAELAALEANNTWTIQPLPHGKVPIGSKWVFKVKLKSDGSLERYKARLVAKGYNQKEGFDYFETFSPVAKFVTVRSLLAIAAVKGWSLYQLDVNNAFLHGELAEEVYMTLPLGLHSKGETSSNSVCRLTKSLYGLKQASRQWFSKFSTTLLNDILIASSDIAAVTKLKQFLDAQFKLKDLGPVRYFLGLEIARHTEDPPQAIVFSWVIPLVSWRSKKQTTVSRSSAEAEYRAMASAVCEVLWLRSLLSDLQYLIQMQPYSSQIAKLQSI</sequence>
<evidence type="ECO:0000259" key="3">
    <source>
        <dbReference type="Pfam" id="PF06792"/>
    </source>
</evidence>
<reference evidence="6" key="1">
    <citation type="submission" date="2018-02" db="EMBL/GenBank/DDBJ databases">
        <authorList>
            <person name="Cohen D.B."/>
            <person name="Kent A.D."/>
        </authorList>
    </citation>
    <scope>NUCLEOTIDE SEQUENCE</scope>
</reference>
<name>A0A2N9EZ36_FAGSY</name>
<dbReference type="Gene3D" id="3.30.420.10">
    <property type="entry name" value="Ribonuclease H-like superfamily/Ribonuclease H"/>
    <property type="match status" value="1"/>
</dbReference>
<feature type="domain" description="UPF0261" evidence="3">
    <location>
        <begin position="703"/>
        <end position="800"/>
    </location>
</feature>
<dbReference type="InterPro" id="IPR043502">
    <property type="entry name" value="DNA/RNA_pol_sf"/>
</dbReference>
<feature type="domain" description="Reverse transcriptase Ty1/copia-type" evidence="4">
    <location>
        <begin position="1548"/>
        <end position="1689"/>
    </location>
</feature>
<feature type="region of interest" description="Disordered" evidence="1">
    <location>
        <begin position="1"/>
        <end position="37"/>
    </location>
</feature>
<keyword evidence="2" id="KW-0812">Transmembrane</keyword>
<dbReference type="SUPFAM" id="SSF53098">
    <property type="entry name" value="Ribonuclease H-like"/>
    <property type="match status" value="1"/>
</dbReference>
<evidence type="ECO:0000256" key="1">
    <source>
        <dbReference type="SAM" id="MobiDB-lite"/>
    </source>
</evidence>
<dbReference type="Pfam" id="PF14223">
    <property type="entry name" value="Retrotran_gag_2"/>
    <property type="match status" value="1"/>
</dbReference>
<dbReference type="SUPFAM" id="SSF56672">
    <property type="entry name" value="DNA/RNA polymerases"/>
    <property type="match status" value="1"/>
</dbReference>
<feature type="compositionally biased region" description="Basic and acidic residues" evidence="1">
    <location>
        <begin position="1"/>
        <end position="19"/>
    </location>
</feature>
<evidence type="ECO:0000259" key="5">
    <source>
        <dbReference type="Pfam" id="PF25597"/>
    </source>
</evidence>
<dbReference type="GO" id="GO:0003676">
    <property type="term" value="F:nucleic acid binding"/>
    <property type="evidence" value="ECO:0007669"/>
    <property type="project" value="InterPro"/>
</dbReference>
<dbReference type="Gene3D" id="3.40.50.12020">
    <property type="entry name" value="Uncharacterised protein family UPF0261, NN domain"/>
    <property type="match status" value="1"/>
</dbReference>
<dbReference type="InterPro" id="IPR057670">
    <property type="entry name" value="SH3_retrovirus"/>
</dbReference>
<feature type="compositionally biased region" description="Low complexity" evidence="1">
    <location>
        <begin position="1404"/>
        <end position="1420"/>
    </location>
</feature>
<dbReference type="Pfam" id="PF06792">
    <property type="entry name" value="UPF0261"/>
    <property type="match status" value="1"/>
</dbReference>
<dbReference type="EMBL" id="OIVN01000421">
    <property type="protein sequence ID" value="SPC79911.1"/>
    <property type="molecule type" value="Genomic_DNA"/>
</dbReference>
<feature type="compositionally biased region" description="Polar residues" evidence="1">
    <location>
        <begin position="1421"/>
        <end position="1431"/>
    </location>
</feature>
<dbReference type="InterPro" id="IPR013103">
    <property type="entry name" value="RVT_2"/>
</dbReference>
<keyword evidence="2" id="KW-0472">Membrane</keyword>
<dbReference type="Pfam" id="PF07727">
    <property type="entry name" value="RVT_2"/>
    <property type="match status" value="1"/>
</dbReference>
<organism evidence="6">
    <name type="scientific">Fagus sylvatica</name>
    <name type="common">Beechnut</name>
    <dbReference type="NCBI Taxonomy" id="28930"/>
    <lineage>
        <taxon>Eukaryota</taxon>
        <taxon>Viridiplantae</taxon>
        <taxon>Streptophyta</taxon>
        <taxon>Embryophyta</taxon>
        <taxon>Tracheophyta</taxon>
        <taxon>Spermatophyta</taxon>
        <taxon>Magnoliopsida</taxon>
        <taxon>eudicotyledons</taxon>
        <taxon>Gunneridae</taxon>
        <taxon>Pentapetalae</taxon>
        <taxon>rosids</taxon>
        <taxon>fabids</taxon>
        <taxon>Fagales</taxon>
        <taxon>Fagaceae</taxon>
        <taxon>Fagus</taxon>
    </lineage>
</organism>
<dbReference type="PANTHER" id="PTHR34222">
    <property type="entry name" value="GAG_PRE-INTEGRS DOMAIN-CONTAINING PROTEIN"/>
    <property type="match status" value="1"/>
</dbReference>
<feature type="domain" description="Retroviral polymerase SH3-like" evidence="5">
    <location>
        <begin position="1294"/>
        <end position="1355"/>
    </location>
</feature>
<feature type="compositionally biased region" description="Polar residues" evidence="1">
    <location>
        <begin position="1391"/>
        <end position="1403"/>
    </location>
</feature>
<dbReference type="Pfam" id="PF25597">
    <property type="entry name" value="SH3_retrovirus"/>
    <property type="match status" value="1"/>
</dbReference>
<dbReference type="InterPro" id="IPR044122">
    <property type="entry name" value="UPF0261_N"/>
</dbReference>
<dbReference type="PANTHER" id="PTHR34222:SF99">
    <property type="entry name" value="PROTEIN, PUTATIVE-RELATED"/>
    <property type="match status" value="1"/>
</dbReference>
<evidence type="ECO:0000313" key="6">
    <source>
        <dbReference type="EMBL" id="SPC79911.1"/>
    </source>
</evidence>
<dbReference type="CDD" id="cd09272">
    <property type="entry name" value="RNase_HI_RT_Ty1"/>
    <property type="match status" value="1"/>
</dbReference>
<feature type="transmembrane region" description="Helical" evidence="2">
    <location>
        <begin position="446"/>
        <end position="471"/>
    </location>
</feature>